<evidence type="ECO:0000313" key="2">
    <source>
        <dbReference type="Proteomes" id="UP001562425"/>
    </source>
</evidence>
<dbReference type="EMBL" id="JBEHCU010007447">
    <property type="protein sequence ID" value="KAL1394767.1"/>
    <property type="molecule type" value="Genomic_DNA"/>
</dbReference>
<protein>
    <submittedName>
        <fullName evidence="1">Uncharacterized protein</fullName>
    </submittedName>
</protein>
<comment type="caution">
    <text evidence="1">The sequence shown here is derived from an EMBL/GenBank/DDBJ whole genome shotgun (WGS) entry which is preliminary data.</text>
</comment>
<dbReference type="Proteomes" id="UP001562425">
    <property type="component" value="Unassembled WGS sequence"/>
</dbReference>
<feature type="non-terminal residue" evidence="1">
    <location>
        <position position="99"/>
    </location>
</feature>
<keyword evidence="2" id="KW-1185">Reference proteome</keyword>
<name>A0ABD1D556_CULPP</name>
<accession>A0ABD1D556</accession>
<feature type="non-terminal residue" evidence="1">
    <location>
        <position position="1"/>
    </location>
</feature>
<evidence type="ECO:0000313" key="1">
    <source>
        <dbReference type="EMBL" id="KAL1394767.1"/>
    </source>
</evidence>
<sequence length="99" mass="10713">AHVKIKLTAGRNLTKRWSTTASPALKPALRHVVRPALRPVRRDVRAASTKKQQFPAGRNGRTGWAGSLIIICHLDGTPGVPHPVLSTERGLAAIKVCPR</sequence>
<gene>
    <name evidence="1" type="ORF">pipiens_020201</name>
</gene>
<dbReference type="AlphaFoldDB" id="A0ABD1D556"/>
<proteinExistence type="predicted"/>
<reference evidence="1 2" key="1">
    <citation type="submission" date="2024-05" db="EMBL/GenBank/DDBJ databases">
        <title>Culex pipiens pipiens assembly and annotation.</title>
        <authorList>
            <person name="Alout H."/>
            <person name="Durand T."/>
        </authorList>
    </citation>
    <scope>NUCLEOTIDE SEQUENCE [LARGE SCALE GENOMIC DNA]</scope>
    <source>
        <strain evidence="1">HA-2024</strain>
        <tissue evidence="1">Whole body</tissue>
    </source>
</reference>
<organism evidence="1 2">
    <name type="scientific">Culex pipiens pipiens</name>
    <name type="common">Northern house mosquito</name>
    <dbReference type="NCBI Taxonomy" id="38569"/>
    <lineage>
        <taxon>Eukaryota</taxon>
        <taxon>Metazoa</taxon>
        <taxon>Ecdysozoa</taxon>
        <taxon>Arthropoda</taxon>
        <taxon>Hexapoda</taxon>
        <taxon>Insecta</taxon>
        <taxon>Pterygota</taxon>
        <taxon>Neoptera</taxon>
        <taxon>Endopterygota</taxon>
        <taxon>Diptera</taxon>
        <taxon>Nematocera</taxon>
        <taxon>Culicoidea</taxon>
        <taxon>Culicidae</taxon>
        <taxon>Culicinae</taxon>
        <taxon>Culicini</taxon>
        <taxon>Culex</taxon>
        <taxon>Culex</taxon>
    </lineage>
</organism>